<reference evidence="1" key="1">
    <citation type="submission" date="2024-03" db="EMBL/GenBank/DDBJ databases">
        <title>WGS assembly of Saponaria officinalis var. Norfolk2.</title>
        <authorList>
            <person name="Jenkins J."/>
            <person name="Shu S."/>
            <person name="Grimwood J."/>
            <person name="Barry K."/>
            <person name="Goodstein D."/>
            <person name="Schmutz J."/>
            <person name="Leebens-Mack J."/>
            <person name="Osbourn A."/>
        </authorList>
    </citation>
    <scope>NUCLEOTIDE SEQUENCE [LARGE SCALE GENOMIC DNA]</scope>
    <source>
        <strain evidence="1">JIC</strain>
    </source>
</reference>
<keyword evidence="2" id="KW-1185">Reference proteome</keyword>
<proteinExistence type="predicted"/>
<protein>
    <recommendedName>
        <fullName evidence="3">Transmembrane protein</fullName>
    </recommendedName>
</protein>
<comment type="caution">
    <text evidence="1">The sequence shown here is derived from an EMBL/GenBank/DDBJ whole genome shotgun (WGS) entry which is preliminary data.</text>
</comment>
<evidence type="ECO:0000313" key="2">
    <source>
        <dbReference type="Proteomes" id="UP001443914"/>
    </source>
</evidence>
<accession>A0AAW1GPX0</accession>
<dbReference type="AlphaFoldDB" id="A0AAW1GPX0"/>
<gene>
    <name evidence="1" type="ORF">RND81_14G148600</name>
</gene>
<dbReference type="Proteomes" id="UP001443914">
    <property type="component" value="Unassembled WGS sequence"/>
</dbReference>
<evidence type="ECO:0008006" key="3">
    <source>
        <dbReference type="Google" id="ProtNLM"/>
    </source>
</evidence>
<evidence type="ECO:0000313" key="1">
    <source>
        <dbReference type="EMBL" id="KAK9665952.1"/>
    </source>
</evidence>
<sequence>MIGPTYDLLFTSPFISLLFISYFIQTLTQDPISNSFVFSLSPKPQIRSSSLSPLIITVNHHRVSLLDHRQHHRHRLSLHRYLYSPSSHHAPPFLCSCRRFFLLLASIRLWPGIVEKESRCRGFMTSSLV</sequence>
<dbReference type="EMBL" id="JBDFQZ010000014">
    <property type="protein sequence ID" value="KAK9665952.1"/>
    <property type="molecule type" value="Genomic_DNA"/>
</dbReference>
<organism evidence="1 2">
    <name type="scientific">Saponaria officinalis</name>
    <name type="common">Common soapwort</name>
    <name type="synonym">Lychnis saponaria</name>
    <dbReference type="NCBI Taxonomy" id="3572"/>
    <lineage>
        <taxon>Eukaryota</taxon>
        <taxon>Viridiplantae</taxon>
        <taxon>Streptophyta</taxon>
        <taxon>Embryophyta</taxon>
        <taxon>Tracheophyta</taxon>
        <taxon>Spermatophyta</taxon>
        <taxon>Magnoliopsida</taxon>
        <taxon>eudicotyledons</taxon>
        <taxon>Gunneridae</taxon>
        <taxon>Pentapetalae</taxon>
        <taxon>Caryophyllales</taxon>
        <taxon>Caryophyllaceae</taxon>
        <taxon>Caryophylleae</taxon>
        <taxon>Saponaria</taxon>
    </lineage>
</organism>
<name>A0AAW1GPX0_SAPOF</name>